<dbReference type="Proteomes" id="UP000248584">
    <property type="component" value="Unassembled WGS sequence"/>
</dbReference>
<reference evidence="1 2" key="1">
    <citation type="submission" date="2018-06" db="EMBL/GenBank/DDBJ databases">
        <title>Genomic Encyclopedia of Archaeal and Bacterial Type Strains, Phase II (KMG-II): from individual species to whole genera.</title>
        <authorList>
            <person name="Goeker M."/>
        </authorList>
    </citation>
    <scope>NUCLEOTIDE SEQUENCE [LARGE SCALE GENOMIC DNA]</scope>
    <source>
        <strain evidence="1 2">DSM 17205</strain>
    </source>
</reference>
<dbReference type="EMBL" id="QKZR01000003">
    <property type="protein sequence ID" value="PZX39768.1"/>
    <property type="molecule type" value="Genomic_DNA"/>
</dbReference>
<keyword evidence="2" id="KW-1185">Reference proteome</keyword>
<sequence length="211" mass="23732">MIKGINIDYNEIMKKTILLLCACVIGYTATAQTANDSEDRFAKNEISSNILDLVIAGSLNVTYERMLSNNISLTGSATFFDTYGYYDAGYLEDTNAFSLRLSANFYVSKRRQFEGLYFYPLLKVRTGEVTSDYDIYVINDQGDFVQTDRRNYDISGFSAGVGIGNKWLIQDKFSVLVFGEVARNLGGNIENENADLGNVEPRFGINFGYRF</sequence>
<comment type="caution">
    <text evidence="1">The sequence shown here is derived from an EMBL/GenBank/DDBJ whole genome shotgun (WGS) entry which is preliminary data.</text>
</comment>
<gene>
    <name evidence="1" type="ORF">LX97_02125</name>
</gene>
<evidence type="ECO:0000313" key="1">
    <source>
        <dbReference type="EMBL" id="PZX39768.1"/>
    </source>
</evidence>
<accession>A0ABX5PXJ7</accession>
<organism evidence="1 2">
    <name type="scientific">Nonlabens dokdonensis</name>
    <dbReference type="NCBI Taxonomy" id="328515"/>
    <lineage>
        <taxon>Bacteria</taxon>
        <taxon>Pseudomonadati</taxon>
        <taxon>Bacteroidota</taxon>
        <taxon>Flavobacteriia</taxon>
        <taxon>Flavobacteriales</taxon>
        <taxon>Flavobacteriaceae</taxon>
        <taxon>Nonlabens</taxon>
    </lineage>
</organism>
<proteinExistence type="predicted"/>
<name>A0ABX5PXJ7_9FLAO</name>
<protein>
    <submittedName>
        <fullName evidence="1">Uncharacterized protein DUF3575</fullName>
    </submittedName>
</protein>
<evidence type="ECO:0000313" key="2">
    <source>
        <dbReference type="Proteomes" id="UP000248584"/>
    </source>
</evidence>